<proteinExistence type="predicted"/>
<evidence type="ECO:0000313" key="3">
    <source>
        <dbReference type="Proteomes" id="UP000750334"/>
    </source>
</evidence>
<feature type="region of interest" description="Disordered" evidence="1">
    <location>
        <begin position="492"/>
        <end position="512"/>
    </location>
</feature>
<accession>A0A9P6VYF5</accession>
<reference evidence="2 3" key="1">
    <citation type="submission" date="2020-11" db="EMBL/GenBank/DDBJ databases">
        <title>Kefir isolates.</title>
        <authorList>
            <person name="Marcisauskas S."/>
            <person name="Kim Y."/>
            <person name="Blasche S."/>
        </authorList>
    </citation>
    <scope>NUCLEOTIDE SEQUENCE [LARGE SCALE GENOMIC DNA]</scope>
    <source>
        <strain evidence="2 3">OG2</strain>
    </source>
</reference>
<feature type="compositionally biased region" description="Basic and acidic residues" evidence="1">
    <location>
        <begin position="492"/>
        <end position="507"/>
    </location>
</feature>
<dbReference type="SUPFAM" id="SSF53098">
    <property type="entry name" value="Ribonuclease H-like"/>
    <property type="match status" value="1"/>
</dbReference>
<sequence>MLAYRAIDRPTFQNGFGLHIPQFSSRWNRQNVSTQIIVTGNKIKTYLIDNCLSISKKIAPNLIVNVSSTPSMHSASLLSKFREIKCIGSPFCSMESDDWLSNTNREYTGININFLGAGVKLHTLTVRLFTMDRKIKEAHAEFLRSTALKYGFSKMLFSITIDNCSAILGAGDKLKGDINFPAFEGHVGCLAHQISLISNSVITEFSKSFKPIPDSELEEMLTHEKRDYKIPSGEYETLDAHILGSIIDIGDDTLAETVNQEAGKLLSVEDFKSKKHFLDEKQKINGYKLIGNRINKTETYRDDIGSKIEVSDYLSDLFDENQKDISEFIRQATIFNMDIRNILSDDEMYALELLFDALKPLAPINKLVQSKVTIISVYAPILFAIKEHITGLEKKLCLQRRGFDVNTPLEKVNKYIDRIKFDYTIIGLASLSHVDGASVTEEFEIIPVRELAKIAYKMVVLDFISDPCERNTAGDSYEAAFTSAINRKNEVQETDEKSKVDASEQSKSEAVSIGNEDCKEIVMKKLETQIESELQEYMDFFFPHTKRGLKDIGEKNN</sequence>
<organism evidence="2 3">
    <name type="scientific">Maudiozyma exigua</name>
    <name type="common">Yeast</name>
    <name type="synonym">Kazachstania exigua</name>
    <dbReference type="NCBI Taxonomy" id="34358"/>
    <lineage>
        <taxon>Eukaryota</taxon>
        <taxon>Fungi</taxon>
        <taxon>Dikarya</taxon>
        <taxon>Ascomycota</taxon>
        <taxon>Saccharomycotina</taxon>
        <taxon>Saccharomycetes</taxon>
        <taxon>Saccharomycetales</taxon>
        <taxon>Saccharomycetaceae</taxon>
        <taxon>Maudiozyma</taxon>
    </lineage>
</organism>
<comment type="caution">
    <text evidence="2">The sequence shown here is derived from an EMBL/GenBank/DDBJ whole genome shotgun (WGS) entry which is preliminary data.</text>
</comment>
<name>A0A9P6VYF5_MAUEX</name>
<dbReference type="Proteomes" id="UP000750334">
    <property type="component" value="Unassembled WGS sequence"/>
</dbReference>
<dbReference type="AlphaFoldDB" id="A0A9P6VYF5"/>
<dbReference type="EMBL" id="PUHR01000209">
    <property type="protein sequence ID" value="KAG0658561.1"/>
    <property type="molecule type" value="Genomic_DNA"/>
</dbReference>
<evidence type="ECO:0000313" key="2">
    <source>
        <dbReference type="EMBL" id="KAG0658561.1"/>
    </source>
</evidence>
<dbReference type="OrthoDB" id="10633731at2759"/>
<evidence type="ECO:0000256" key="1">
    <source>
        <dbReference type="SAM" id="MobiDB-lite"/>
    </source>
</evidence>
<keyword evidence="3" id="KW-1185">Reference proteome</keyword>
<dbReference type="InterPro" id="IPR012337">
    <property type="entry name" value="RNaseH-like_sf"/>
</dbReference>
<protein>
    <submittedName>
        <fullName evidence="2">Uncharacterized protein</fullName>
    </submittedName>
</protein>
<gene>
    <name evidence="2" type="ORF">C6P45_002110</name>
</gene>